<evidence type="ECO:0000313" key="1">
    <source>
        <dbReference type="EMBL" id="RNA12111.1"/>
    </source>
</evidence>
<comment type="caution">
    <text evidence="1">The sequence shown here is derived from an EMBL/GenBank/DDBJ whole genome shotgun (WGS) entry which is preliminary data.</text>
</comment>
<dbReference type="AlphaFoldDB" id="A0A3M7QM35"/>
<gene>
    <name evidence="1" type="ORF">BpHYR1_035689</name>
</gene>
<name>A0A3M7QM35_BRAPC</name>
<sequence length="60" mass="7251">MEERRMCFASKDLVTKYSDDYSSKFSKRPDNKICPQIKIAFILIYNQKKKFQTKNLLDFH</sequence>
<dbReference type="Proteomes" id="UP000276133">
    <property type="component" value="Unassembled WGS sequence"/>
</dbReference>
<protein>
    <submittedName>
        <fullName evidence="1">Uncharacterized protein</fullName>
    </submittedName>
</protein>
<reference evidence="1 2" key="1">
    <citation type="journal article" date="2018" name="Sci. Rep.">
        <title>Genomic signatures of local adaptation to the degree of environmental predictability in rotifers.</title>
        <authorList>
            <person name="Franch-Gras L."/>
            <person name="Hahn C."/>
            <person name="Garcia-Roger E.M."/>
            <person name="Carmona M.J."/>
            <person name="Serra M."/>
            <person name="Gomez A."/>
        </authorList>
    </citation>
    <scope>NUCLEOTIDE SEQUENCE [LARGE SCALE GENOMIC DNA]</scope>
    <source>
        <strain evidence="1">HYR1</strain>
    </source>
</reference>
<evidence type="ECO:0000313" key="2">
    <source>
        <dbReference type="Proteomes" id="UP000276133"/>
    </source>
</evidence>
<keyword evidence="2" id="KW-1185">Reference proteome</keyword>
<organism evidence="1 2">
    <name type="scientific">Brachionus plicatilis</name>
    <name type="common">Marine rotifer</name>
    <name type="synonym">Brachionus muelleri</name>
    <dbReference type="NCBI Taxonomy" id="10195"/>
    <lineage>
        <taxon>Eukaryota</taxon>
        <taxon>Metazoa</taxon>
        <taxon>Spiralia</taxon>
        <taxon>Gnathifera</taxon>
        <taxon>Rotifera</taxon>
        <taxon>Eurotatoria</taxon>
        <taxon>Monogononta</taxon>
        <taxon>Pseudotrocha</taxon>
        <taxon>Ploima</taxon>
        <taxon>Brachionidae</taxon>
        <taxon>Brachionus</taxon>
    </lineage>
</organism>
<accession>A0A3M7QM35</accession>
<proteinExistence type="predicted"/>
<dbReference type="EMBL" id="REGN01005765">
    <property type="protein sequence ID" value="RNA12111.1"/>
    <property type="molecule type" value="Genomic_DNA"/>
</dbReference>